<evidence type="ECO:0000313" key="3">
    <source>
        <dbReference type="Proteomes" id="UP000316621"/>
    </source>
</evidence>
<keyword evidence="1" id="KW-0812">Transmembrane</keyword>
<reference evidence="2 3" key="1">
    <citation type="journal article" date="2018" name="Science">
        <title>The opium poppy genome and morphinan production.</title>
        <authorList>
            <person name="Guo L."/>
            <person name="Winzer T."/>
            <person name="Yang X."/>
            <person name="Li Y."/>
            <person name="Ning Z."/>
            <person name="He Z."/>
            <person name="Teodor R."/>
            <person name="Lu Y."/>
            <person name="Bowser T.A."/>
            <person name="Graham I.A."/>
            <person name="Ye K."/>
        </authorList>
    </citation>
    <scope>NUCLEOTIDE SEQUENCE [LARGE SCALE GENOMIC DNA]</scope>
    <source>
        <strain evidence="3">cv. HN1</strain>
        <tissue evidence="2">Leaves</tissue>
    </source>
</reference>
<name>A0A4Y7KXA5_PAPSO</name>
<dbReference type="EMBL" id="CM010723">
    <property type="protein sequence ID" value="RZC77924.1"/>
    <property type="molecule type" value="Genomic_DNA"/>
</dbReference>
<dbReference type="Proteomes" id="UP000316621">
    <property type="component" value="Chromosome 9"/>
</dbReference>
<keyword evidence="1" id="KW-1133">Transmembrane helix</keyword>
<accession>A0A4Y7KXA5</accession>
<evidence type="ECO:0000313" key="2">
    <source>
        <dbReference type="EMBL" id="RZC77924.1"/>
    </source>
</evidence>
<gene>
    <name evidence="2" type="ORF">C5167_002116</name>
</gene>
<sequence>MWEITRTGITAKEFRSNADLLENNTQIKALVKEIDRLDQLMRYKTAMLNCFNERFITLISELDVIDQKIKNTNYILKSGKMVTPVQAGTDGFGYGKVEKMSHPRGSVNARAKDPGDIKASIKRAAAKRFAEDAIARSSRVGSSSSCGMQTLLDKLEGWKVAIEEGNWLRHYEREENCYNAGKVAEHHLERAKKAWVSILEELCAYTDSRKKREAEEQRTGYRCFVSSIMFLEYQGCVADLCMNVIIVFPWECFAHFTNLEQGLADSECGWIICCYLVVSMMAVVVLWWLMEVNKRLKLRVVEGETLYASKIDMPPSLPEDATLAAPETSAAVSPLPK</sequence>
<proteinExistence type="predicted"/>
<protein>
    <submittedName>
        <fullName evidence="2">Uncharacterized protein</fullName>
    </submittedName>
</protein>
<keyword evidence="1" id="KW-0472">Membrane</keyword>
<feature type="transmembrane region" description="Helical" evidence="1">
    <location>
        <begin position="269"/>
        <end position="289"/>
    </location>
</feature>
<dbReference type="Gramene" id="RZC77924">
    <property type="protein sequence ID" value="RZC77924"/>
    <property type="gene ID" value="C5167_002116"/>
</dbReference>
<dbReference type="AlphaFoldDB" id="A0A4Y7KXA5"/>
<evidence type="ECO:0000256" key="1">
    <source>
        <dbReference type="SAM" id="Phobius"/>
    </source>
</evidence>
<keyword evidence="3" id="KW-1185">Reference proteome</keyword>
<organism evidence="2 3">
    <name type="scientific">Papaver somniferum</name>
    <name type="common">Opium poppy</name>
    <dbReference type="NCBI Taxonomy" id="3469"/>
    <lineage>
        <taxon>Eukaryota</taxon>
        <taxon>Viridiplantae</taxon>
        <taxon>Streptophyta</taxon>
        <taxon>Embryophyta</taxon>
        <taxon>Tracheophyta</taxon>
        <taxon>Spermatophyta</taxon>
        <taxon>Magnoliopsida</taxon>
        <taxon>Ranunculales</taxon>
        <taxon>Papaveraceae</taxon>
        <taxon>Papaveroideae</taxon>
        <taxon>Papaver</taxon>
    </lineage>
</organism>